<organism evidence="1 2">
    <name type="scientific">Verrucomicrobia subdivision 6 bacterium BACL9 MAG-120507-bin52</name>
    <dbReference type="NCBI Taxonomy" id="1655590"/>
    <lineage>
        <taxon>Bacteria</taxon>
        <taxon>Pseudomonadati</taxon>
        <taxon>Verrucomicrobiota</taxon>
        <taxon>Verrucomicrobiia</taxon>
        <taxon>Verrucomicrobiales</taxon>
        <taxon>Verrucomicrobia subdivision 6</taxon>
    </lineage>
</organism>
<dbReference type="GO" id="GO:0016740">
    <property type="term" value="F:transferase activity"/>
    <property type="evidence" value="ECO:0007669"/>
    <property type="project" value="UniProtKB-KW"/>
</dbReference>
<dbReference type="InterPro" id="IPR023168">
    <property type="entry name" value="GatB_Yqey_C_2"/>
</dbReference>
<evidence type="ECO:0000313" key="2">
    <source>
        <dbReference type="Proteomes" id="UP000051269"/>
    </source>
</evidence>
<gene>
    <name evidence="1" type="ORF">ABR82_02280</name>
</gene>
<dbReference type="Proteomes" id="UP000051269">
    <property type="component" value="Unassembled WGS sequence"/>
</dbReference>
<evidence type="ECO:0000313" key="1">
    <source>
        <dbReference type="EMBL" id="KRO62811.1"/>
    </source>
</evidence>
<dbReference type="SUPFAM" id="SSF89095">
    <property type="entry name" value="GatB/YqeY motif"/>
    <property type="match status" value="1"/>
</dbReference>
<protein>
    <submittedName>
        <fullName evidence="1">Glutamyl-tRNA amidotransferase</fullName>
    </submittedName>
</protein>
<dbReference type="EMBL" id="LIBO01000032">
    <property type="protein sequence ID" value="KRO62811.1"/>
    <property type="molecule type" value="Genomic_DNA"/>
</dbReference>
<dbReference type="AlphaFoldDB" id="A0A0R2RP02"/>
<comment type="caution">
    <text evidence="1">The sequence shown here is derived from an EMBL/GenBank/DDBJ whole genome shotgun (WGS) entry which is preliminary data.</text>
</comment>
<proteinExistence type="predicted"/>
<dbReference type="PANTHER" id="PTHR28055">
    <property type="entry name" value="ALTERED INHERITANCE OF MITOCHONDRIA PROTEIN 41, MITOCHONDRIAL"/>
    <property type="match status" value="1"/>
</dbReference>
<dbReference type="Pfam" id="PF09424">
    <property type="entry name" value="YqeY"/>
    <property type="match status" value="1"/>
</dbReference>
<sequence>MTLALKIDEQIKEAMKAKEADRLGVLRMLKSAIKYAVIEKYGADGEAKDDDVLAAVRKEIKKRQDSIEAFEKGGRPEQATKEKAEMKILEAYLPAAMSEADLEKLVKAVIAELGATDKKAMGAVMKACQAKAAGRADNRALSALVGKLLP</sequence>
<dbReference type="InterPro" id="IPR019004">
    <property type="entry name" value="YqeY/Aim41"/>
</dbReference>
<dbReference type="GO" id="GO:0016884">
    <property type="term" value="F:carbon-nitrogen ligase activity, with glutamine as amido-N-donor"/>
    <property type="evidence" value="ECO:0007669"/>
    <property type="project" value="InterPro"/>
</dbReference>
<dbReference type="InterPro" id="IPR042184">
    <property type="entry name" value="YqeY/Aim41_N"/>
</dbReference>
<keyword evidence="1" id="KW-0808">Transferase</keyword>
<dbReference type="Gene3D" id="1.10.10.410">
    <property type="match status" value="1"/>
</dbReference>
<dbReference type="InterPro" id="IPR003789">
    <property type="entry name" value="Asn/Gln_tRNA_amidoTrase-B-like"/>
</dbReference>
<reference evidence="1 2" key="1">
    <citation type="submission" date="2015-10" db="EMBL/GenBank/DDBJ databases">
        <title>Metagenome-Assembled Genomes uncover a global brackish microbiome.</title>
        <authorList>
            <person name="Hugerth L.W."/>
            <person name="Larsson J."/>
            <person name="Alneberg J."/>
            <person name="Lindh M.V."/>
            <person name="Legrand C."/>
            <person name="Pinhassi J."/>
            <person name="Andersson A.F."/>
        </authorList>
    </citation>
    <scope>NUCLEOTIDE SEQUENCE [LARGE SCALE GENOMIC DNA]</scope>
    <source>
        <strain evidence="1">BACL18 MAG-120507-bin52</strain>
    </source>
</reference>
<name>A0A0R2RP02_9BACT</name>
<accession>A0A0R2RP02</accession>
<dbReference type="PANTHER" id="PTHR28055:SF1">
    <property type="entry name" value="ALTERED INHERITANCE OF MITOCHONDRIA PROTEIN 41, MITOCHONDRIAL"/>
    <property type="match status" value="1"/>
</dbReference>
<dbReference type="Gene3D" id="1.10.1510.10">
    <property type="entry name" value="Uncharacterised protein YqeY/AIM41 PF09424, N-terminal domain"/>
    <property type="match status" value="1"/>
</dbReference>